<dbReference type="GO" id="GO:0000978">
    <property type="term" value="F:RNA polymerase II cis-regulatory region sequence-specific DNA binding"/>
    <property type="evidence" value="ECO:0007669"/>
    <property type="project" value="TreeGrafter"/>
</dbReference>
<comment type="similarity">
    <text evidence="3">Belongs to the krueppel C2H2-type zinc-finger protein family.</text>
</comment>
<dbReference type="SUPFAM" id="SSF57667">
    <property type="entry name" value="beta-beta-alpha zinc fingers"/>
    <property type="match status" value="7"/>
</dbReference>
<dbReference type="Proteomes" id="UP000228934">
    <property type="component" value="Unassembled WGS sequence"/>
</dbReference>
<reference evidence="17" key="1">
    <citation type="journal article" date="2017" name="Nat. Commun.">
        <title>The North American bullfrog draft genome provides insight into hormonal regulation of long noncoding RNA.</title>
        <authorList>
            <person name="Hammond S.A."/>
            <person name="Warren R.L."/>
            <person name="Vandervalk B.P."/>
            <person name="Kucuk E."/>
            <person name="Khan H."/>
            <person name="Gibb E.A."/>
            <person name="Pandoh P."/>
            <person name="Kirk H."/>
            <person name="Zhao Y."/>
            <person name="Jones M."/>
            <person name="Mungall A.J."/>
            <person name="Coope R."/>
            <person name="Pleasance S."/>
            <person name="Moore R.A."/>
            <person name="Holt R.A."/>
            <person name="Round J.M."/>
            <person name="Ohora S."/>
            <person name="Walle B.V."/>
            <person name="Veldhoen N."/>
            <person name="Helbing C.C."/>
            <person name="Birol I."/>
        </authorList>
    </citation>
    <scope>NUCLEOTIDE SEQUENCE [LARGE SCALE GENOMIC DNA]</scope>
</reference>
<dbReference type="EMBL" id="KV929581">
    <property type="protein sequence ID" value="PIO32902.1"/>
    <property type="molecule type" value="Genomic_DNA"/>
</dbReference>
<keyword evidence="4" id="KW-0479">Metal-binding</keyword>
<evidence type="ECO:0000256" key="9">
    <source>
        <dbReference type="ARBA" id="ARBA00023125"/>
    </source>
</evidence>
<accession>A0A2G9RYG2</accession>
<dbReference type="CDD" id="cd07765">
    <property type="entry name" value="KRAB_A-box"/>
    <property type="match status" value="1"/>
</dbReference>
<dbReference type="FunFam" id="3.30.160.60:FF:001009">
    <property type="entry name" value="Zinc finger protein 26"/>
    <property type="match status" value="1"/>
</dbReference>
<evidence type="ECO:0000313" key="16">
    <source>
        <dbReference type="EMBL" id="PIO32902.1"/>
    </source>
</evidence>
<feature type="domain" description="C2H2-type" evidence="14">
    <location>
        <begin position="840"/>
        <end position="867"/>
    </location>
</feature>
<keyword evidence="17" id="KW-1185">Reference proteome</keyword>
<dbReference type="Pfam" id="PF00096">
    <property type="entry name" value="zf-C2H2"/>
    <property type="match status" value="8"/>
</dbReference>
<feature type="domain" description="C2H2-type" evidence="14">
    <location>
        <begin position="567"/>
        <end position="594"/>
    </location>
</feature>
<dbReference type="AlphaFoldDB" id="A0A2G9RYG2"/>
<keyword evidence="10" id="KW-0804">Transcription</keyword>
<dbReference type="PROSITE" id="PS00028">
    <property type="entry name" value="ZINC_FINGER_C2H2_1"/>
    <property type="match status" value="9"/>
</dbReference>
<keyword evidence="9" id="KW-0238">DNA-binding</keyword>
<evidence type="ECO:0000256" key="12">
    <source>
        <dbReference type="PROSITE-ProRule" id="PRU00042"/>
    </source>
</evidence>
<feature type="compositionally biased region" description="Polar residues" evidence="13">
    <location>
        <begin position="671"/>
        <end position="683"/>
    </location>
</feature>
<feature type="domain" description="C2H2-type" evidence="14">
    <location>
        <begin position="513"/>
        <end position="540"/>
    </location>
</feature>
<dbReference type="GO" id="GO:0005634">
    <property type="term" value="C:nucleus"/>
    <property type="evidence" value="ECO:0007669"/>
    <property type="project" value="UniProtKB-SubCell"/>
</dbReference>
<organism evidence="16 17">
    <name type="scientific">Aquarana catesbeiana</name>
    <name type="common">American bullfrog</name>
    <name type="synonym">Rana catesbeiana</name>
    <dbReference type="NCBI Taxonomy" id="8400"/>
    <lineage>
        <taxon>Eukaryota</taxon>
        <taxon>Metazoa</taxon>
        <taxon>Chordata</taxon>
        <taxon>Craniata</taxon>
        <taxon>Vertebrata</taxon>
        <taxon>Euteleostomi</taxon>
        <taxon>Amphibia</taxon>
        <taxon>Batrachia</taxon>
        <taxon>Anura</taxon>
        <taxon>Neobatrachia</taxon>
        <taxon>Ranoidea</taxon>
        <taxon>Ranidae</taxon>
        <taxon>Aquarana</taxon>
    </lineage>
</organism>
<feature type="domain" description="C2H2-type" evidence="14">
    <location>
        <begin position="868"/>
        <end position="892"/>
    </location>
</feature>
<feature type="domain" description="C2H2-type" evidence="14">
    <location>
        <begin position="738"/>
        <end position="765"/>
    </location>
</feature>
<evidence type="ECO:0000259" key="15">
    <source>
        <dbReference type="PROSITE" id="PS50805"/>
    </source>
</evidence>
<feature type="domain" description="C2H2-type" evidence="14">
    <location>
        <begin position="456"/>
        <end position="483"/>
    </location>
</feature>
<dbReference type="PROSITE" id="PS50157">
    <property type="entry name" value="ZINC_FINGER_C2H2_2"/>
    <property type="match status" value="10"/>
</dbReference>
<keyword evidence="8" id="KW-0805">Transcription regulation</keyword>
<keyword evidence="11" id="KW-0539">Nucleus</keyword>
<evidence type="ECO:0000256" key="4">
    <source>
        <dbReference type="ARBA" id="ARBA00022723"/>
    </source>
</evidence>
<feature type="domain" description="C2H2-type" evidence="14">
    <location>
        <begin position="784"/>
        <end position="811"/>
    </location>
</feature>
<evidence type="ECO:0000256" key="1">
    <source>
        <dbReference type="ARBA" id="ARBA00003767"/>
    </source>
</evidence>
<evidence type="ECO:0000256" key="5">
    <source>
        <dbReference type="ARBA" id="ARBA00022737"/>
    </source>
</evidence>
<keyword evidence="7" id="KW-0862">Zinc</keyword>
<evidence type="ECO:0000256" key="6">
    <source>
        <dbReference type="ARBA" id="ARBA00022771"/>
    </source>
</evidence>
<feature type="non-terminal residue" evidence="16">
    <location>
        <position position="892"/>
    </location>
</feature>
<keyword evidence="6 12" id="KW-0863">Zinc-finger</keyword>
<feature type="region of interest" description="Disordered" evidence="13">
    <location>
        <begin position="226"/>
        <end position="307"/>
    </location>
</feature>
<dbReference type="Gene3D" id="3.30.160.60">
    <property type="entry name" value="Classic Zinc Finger"/>
    <property type="match status" value="10"/>
</dbReference>
<dbReference type="FunFam" id="3.30.160.60:FF:000706">
    <property type="entry name" value="Zinc finger protein"/>
    <property type="match status" value="1"/>
</dbReference>
<evidence type="ECO:0000256" key="7">
    <source>
        <dbReference type="ARBA" id="ARBA00022833"/>
    </source>
</evidence>
<evidence type="ECO:0000256" key="3">
    <source>
        <dbReference type="ARBA" id="ARBA00006991"/>
    </source>
</evidence>
<feature type="domain" description="C2H2-type" evidence="14">
    <location>
        <begin position="403"/>
        <end position="430"/>
    </location>
</feature>
<dbReference type="Pfam" id="PF01352">
    <property type="entry name" value="KRAB"/>
    <property type="match status" value="1"/>
</dbReference>
<dbReference type="PANTHER" id="PTHR23226:SF416">
    <property type="entry name" value="FI01424P"/>
    <property type="match status" value="1"/>
</dbReference>
<dbReference type="FunFam" id="3.30.160.60:FF:002274">
    <property type="entry name" value="Zinc finger protein 432"/>
    <property type="match status" value="1"/>
</dbReference>
<dbReference type="FunFam" id="3.30.160.60:FF:000939">
    <property type="entry name" value="zinc finger protein 8 isoform X1"/>
    <property type="match status" value="1"/>
</dbReference>
<dbReference type="SUPFAM" id="SSF109640">
    <property type="entry name" value="KRAB domain (Kruppel-associated box)"/>
    <property type="match status" value="1"/>
</dbReference>
<feature type="region of interest" description="Disordered" evidence="13">
    <location>
        <begin position="657"/>
        <end position="687"/>
    </location>
</feature>
<evidence type="ECO:0000259" key="14">
    <source>
        <dbReference type="PROSITE" id="PS50157"/>
    </source>
</evidence>
<evidence type="ECO:0000256" key="11">
    <source>
        <dbReference type="ARBA" id="ARBA00023242"/>
    </source>
</evidence>
<dbReference type="SMART" id="SM00355">
    <property type="entry name" value="ZnF_C2H2"/>
    <property type="match status" value="10"/>
</dbReference>
<name>A0A2G9RYG2_AQUCT</name>
<proteinExistence type="inferred from homology"/>
<evidence type="ECO:0000256" key="13">
    <source>
        <dbReference type="SAM" id="MobiDB-lite"/>
    </source>
</evidence>
<gene>
    <name evidence="16" type="ORF">AB205_0035080</name>
</gene>
<feature type="region of interest" description="Disordered" evidence="13">
    <location>
        <begin position="168"/>
        <end position="210"/>
    </location>
</feature>
<sequence length="892" mass="101168">MPPRGRGISRLNFALLEDERRTVELFKAIGRKKKQDKCITYQRLRRKLDRLVSNGGDSGAISELKLLLRRHQYDQHASLVQERDYGKYHSPDPYQNCKPSVAVKTTDSLKMEKTKSHVNAILDLTLEIVYLLTGEVPIRCQDVTVYFSMEEWEYLEGHKDLYKDIMMENQPPLTSPDGSSNGNPPERCPRPLYSRDSTQEHHKDPQDFEADHLIVVKVESDEEELYVRDDGQYTKKEEIPPEIRAGGEQRMSKSSEEHRSSTPEYDDFVDYSPGEDSFSNDLHPGFHSVDRSPDPSNAEESYPDRLYNLSPDIDPGLSRASRSPNTSAYGLVLVDTADTQTHGVVEPFFCSACAKWFLLKLPPGQQKSATPKVPFLCPDCGRCLTQHEGLPQPRRTDIVKLTHVCFECGRCFTVESNLFRHRLTHSKDRPYQSTEGRAKFNQSTEHQRVHSSEGLLECSECGECLSGKSCLLKHERLHAEEKPYSCPEGGKSFGDQVVLYQNQERVFSDYKPFSCPECGKFYTSKSVLNRHLKLHSDYKPFPCSVCGKCFANKSLLNSHRRVHSKPFSCAECGKCFTFRYHLTKHEQTHAGGSQLLEQREQKFLYSNILLDSGNHIGGPPSHSTQIGHPPNCSPEIGHPPNHSTHIVHPLNRSVHVGHAANHPTDIGHPPNHSTQTGYPTDPSTYRRHTCDGSKLDGHPFGPAVLSGHLLNSSTLGRPFSGHAGNLTDHTAYRGNNRFVCSQCGKCFSLKLPADVHRRIRRQKMQLLCPYCRQCFAQRAGLEKYSCTECGKSFIQRSDLVRHLRSHTGEKPFECQECGKRFSLKGALSVHQRSHTGERPFSCSVCGKRFARKVILLNHERIHTGEKPFVCLECGKRFVQEVALNRHRKTHTR</sequence>
<dbReference type="InterPro" id="IPR013087">
    <property type="entry name" value="Znf_C2H2_type"/>
</dbReference>
<feature type="domain" description="KRAB" evidence="15">
    <location>
        <begin position="138"/>
        <end position="210"/>
    </location>
</feature>
<comment type="subcellular location">
    <subcellularLocation>
        <location evidence="2">Nucleus</location>
    </subcellularLocation>
</comment>
<comment type="function">
    <text evidence="1">May be involved in transcriptional regulation.</text>
</comment>
<dbReference type="InterPro" id="IPR036051">
    <property type="entry name" value="KRAB_dom_sf"/>
</dbReference>
<dbReference type="OrthoDB" id="10015593at2759"/>
<dbReference type="FunFam" id="3.30.160.60:FF:002343">
    <property type="entry name" value="Zinc finger protein 33A"/>
    <property type="match status" value="1"/>
</dbReference>
<dbReference type="PROSITE" id="PS50805">
    <property type="entry name" value="KRAB"/>
    <property type="match status" value="1"/>
</dbReference>
<feature type="compositionally biased region" description="Basic and acidic residues" evidence="13">
    <location>
        <begin position="226"/>
        <end position="261"/>
    </location>
</feature>
<dbReference type="InterPro" id="IPR001909">
    <property type="entry name" value="KRAB"/>
</dbReference>
<dbReference type="FunFam" id="3.30.160.60:FF:000912">
    <property type="entry name" value="Zinc finger protein 660"/>
    <property type="match status" value="1"/>
</dbReference>
<dbReference type="GO" id="GO:0008270">
    <property type="term" value="F:zinc ion binding"/>
    <property type="evidence" value="ECO:0007669"/>
    <property type="project" value="UniProtKB-KW"/>
</dbReference>
<keyword evidence="5" id="KW-0677">Repeat</keyword>
<feature type="compositionally biased region" description="Basic and acidic residues" evidence="13">
    <location>
        <begin position="197"/>
        <end position="210"/>
    </location>
</feature>
<evidence type="ECO:0000256" key="10">
    <source>
        <dbReference type="ARBA" id="ARBA00023163"/>
    </source>
</evidence>
<protein>
    <submittedName>
        <fullName evidence="16">Uncharacterized protein</fullName>
    </submittedName>
</protein>
<dbReference type="FunFam" id="3.30.160.60:FF:000557">
    <property type="entry name" value="zinc finger and SCAN domain-containing protein 29"/>
    <property type="match status" value="1"/>
</dbReference>
<feature type="domain" description="C2H2-type" evidence="14">
    <location>
        <begin position="541"/>
        <end position="568"/>
    </location>
</feature>
<dbReference type="Gene3D" id="6.10.140.140">
    <property type="match status" value="1"/>
</dbReference>
<evidence type="ECO:0000313" key="17">
    <source>
        <dbReference type="Proteomes" id="UP000228934"/>
    </source>
</evidence>
<dbReference type="PANTHER" id="PTHR23226">
    <property type="entry name" value="ZINC FINGER AND SCAN DOMAIN-CONTAINING"/>
    <property type="match status" value="1"/>
</dbReference>
<evidence type="ECO:0000256" key="8">
    <source>
        <dbReference type="ARBA" id="ARBA00023015"/>
    </source>
</evidence>
<feature type="domain" description="C2H2-type" evidence="14">
    <location>
        <begin position="812"/>
        <end position="839"/>
    </location>
</feature>
<dbReference type="InterPro" id="IPR036236">
    <property type="entry name" value="Znf_C2H2_sf"/>
</dbReference>
<dbReference type="GO" id="GO:0000981">
    <property type="term" value="F:DNA-binding transcription factor activity, RNA polymerase II-specific"/>
    <property type="evidence" value="ECO:0007669"/>
    <property type="project" value="TreeGrafter"/>
</dbReference>
<evidence type="ECO:0000256" key="2">
    <source>
        <dbReference type="ARBA" id="ARBA00004123"/>
    </source>
</evidence>